<dbReference type="InterPro" id="IPR009465">
    <property type="entry name" value="Spondin_N"/>
</dbReference>
<evidence type="ECO:0000256" key="1">
    <source>
        <dbReference type="SAM" id="SignalP"/>
    </source>
</evidence>
<dbReference type="PROSITE" id="PS51020">
    <property type="entry name" value="SPONDIN"/>
    <property type="match status" value="1"/>
</dbReference>
<dbReference type="PROSITE" id="PS51257">
    <property type="entry name" value="PROKAR_LIPOPROTEIN"/>
    <property type="match status" value="1"/>
</dbReference>
<dbReference type="GO" id="GO:0007155">
    <property type="term" value="P:cell adhesion"/>
    <property type="evidence" value="ECO:0007669"/>
    <property type="project" value="TreeGrafter"/>
</dbReference>
<dbReference type="RefSeq" id="WP_116685402.1">
    <property type="nucleotide sequence ID" value="NZ_CAWNYD010000001.1"/>
</dbReference>
<dbReference type="InterPro" id="IPR051418">
    <property type="entry name" value="Spondin/Thrombospondin_T1"/>
</dbReference>
<sequence length="240" mass="25770">MKNQFYFVAAILCSSLLMGCGGSSSSDNSDAGINNQGAAQANYRLTFSPSWSAVAFPTNFPFGPHFSPIIGATHNQQTVIWRPSDQLSTSGIESMAETGSTSGLRNELQLRQNQATVDQIFSGRLINSPGSTSITLTVSESHPLVSAVSMLAPSPDWFVGIRDVSLRENGQWIDSINLDLALYDAGTDLGERYTSANRDGGDRIITRLTSDSSDTDFANGVHRTSGVFVGTIEIQRVDIP</sequence>
<reference evidence="3 4" key="1">
    <citation type="submission" date="2018-04" db="EMBL/GenBank/DDBJ databases">
        <title>Thalassorhabdus spongiae gen. nov., sp. nov., isolated from a marine sponge in South-West Iceland.</title>
        <authorList>
            <person name="Knobloch S."/>
            <person name="Daussin A."/>
            <person name="Johannsson R."/>
            <person name="Marteinsson V.T."/>
        </authorList>
    </citation>
    <scope>NUCLEOTIDE SEQUENCE [LARGE SCALE GENOMIC DNA]</scope>
    <source>
        <strain evidence="3 4">Hp12</strain>
    </source>
</reference>
<evidence type="ECO:0000259" key="2">
    <source>
        <dbReference type="PROSITE" id="PS51020"/>
    </source>
</evidence>
<dbReference type="PANTHER" id="PTHR11311:SF15">
    <property type="entry name" value="SPONDIN-2"/>
    <property type="match status" value="1"/>
</dbReference>
<name>A0A2V1H4W6_9GAMM</name>
<dbReference type="GO" id="GO:0031012">
    <property type="term" value="C:extracellular matrix"/>
    <property type="evidence" value="ECO:0007669"/>
    <property type="project" value="TreeGrafter"/>
</dbReference>
<accession>A0A2V1H4W6</accession>
<gene>
    <name evidence="3" type="ORF">DC094_01960</name>
</gene>
<evidence type="ECO:0000313" key="4">
    <source>
        <dbReference type="Proteomes" id="UP000244906"/>
    </source>
</evidence>
<keyword evidence="4" id="KW-1185">Reference proteome</keyword>
<feature type="chain" id="PRO_5015924872" description="Spondin domain-containing protein" evidence="1">
    <location>
        <begin position="20"/>
        <end position="240"/>
    </location>
</feature>
<evidence type="ECO:0000313" key="3">
    <source>
        <dbReference type="EMBL" id="PVZ71815.1"/>
    </source>
</evidence>
<comment type="caution">
    <text evidence="3">The sequence shown here is derived from an EMBL/GenBank/DDBJ whole genome shotgun (WGS) entry which is preliminary data.</text>
</comment>
<proteinExistence type="predicted"/>
<organism evidence="3 4">
    <name type="scientific">Pelagibaculum spongiae</name>
    <dbReference type="NCBI Taxonomy" id="2080658"/>
    <lineage>
        <taxon>Bacteria</taxon>
        <taxon>Pseudomonadati</taxon>
        <taxon>Pseudomonadota</taxon>
        <taxon>Gammaproteobacteria</taxon>
        <taxon>Oceanospirillales</taxon>
        <taxon>Pelagibaculum</taxon>
    </lineage>
</organism>
<dbReference type="InterPro" id="IPR038678">
    <property type="entry name" value="Spondin_N_sf"/>
</dbReference>
<feature type="domain" description="Spondin" evidence="2">
    <location>
        <begin position="31"/>
        <end position="217"/>
    </location>
</feature>
<dbReference type="Pfam" id="PF06468">
    <property type="entry name" value="Spond_N"/>
    <property type="match status" value="1"/>
</dbReference>
<dbReference type="Proteomes" id="UP000244906">
    <property type="component" value="Unassembled WGS sequence"/>
</dbReference>
<dbReference type="Gene3D" id="2.60.40.2130">
    <property type="entry name" value="F-spondin domain"/>
    <property type="match status" value="1"/>
</dbReference>
<dbReference type="OrthoDB" id="8478811at2"/>
<dbReference type="NCBIfam" id="NF038123">
    <property type="entry name" value="NF038123_dom"/>
    <property type="match status" value="1"/>
</dbReference>
<feature type="signal peptide" evidence="1">
    <location>
        <begin position="1"/>
        <end position="19"/>
    </location>
</feature>
<dbReference type="EMBL" id="QDDL01000001">
    <property type="protein sequence ID" value="PVZ71815.1"/>
    <property type="molecule type" value="Genomic_DNA"/>
</dbReference>
<keyword evidence="1" id="KW-0732">Signal</keyword>
<protein>
    <recommendedName>
        <fullName evidence="2">Spondin domain-containing protein</fullName>
    </recommendedName>
</protein>
<dbReference type="AlphaFoldDB" id="A0A2V1H4W6"/>
<dbReference type="PANTHER" id="PTHR11311">
    <property type="entry name" value="SPONDIN"/>
    <property type="match status" value="1"/>
</dbReference>